<dbReference type="EMBL" id="BMIQ01000005">
    <property type="protein sequence ID" value="GGE11629.1"/>
    <property type="molecule type" value="Genomic_DNA"/>
</dbReference>
<dbReference type="Gene3D" id="3.60.15.10">
    <property type="entry name" value="Ribonuclease Z/Hydroxyacylglutathione hydrolase-like"/>
    <property type="match status" value="1"/>
</dbReference>
<feature type="domain" description="Metallo-beta-lactamase" evidence="1">
    <location>
        <begin position="32"/>
        <end position="242"/>
    </location>
</feature>
<evidence type="ECO:0000259" key="1">
    <source>
        <dbReference type="SMART" id="SM00849"/>
    </source>
</evidence>
<name>A0A916ZS58_9HYPH</name>
<keyword evidence="3" id="KW-1185">Reference proteome</keyword>
<accession>A0A916ZS58</accession>
<dbReference type="PANTHER" id="PTHR43546">
    <property type="entry name" value="UPF0173 METAL-DEPENDENT HYDROLASE MJ1163-RELATED"/>
    <property type="match status" value="1"/>
</dbReference>
<reference evidence="2" key="1">
    <citation type="journal article" date="2014" name="Int. J. Syst. Evol. Microbiol.">
        <title>Complete genome sequence of Corynebacterium casei LMG S-19264T (=DSM 44701T), isolated from a smear-ripened cheese.</title>
        <authorList>
            <consortium name="US DOE Joint Genome Institute (JGI-PGF)"/>
            <person name="Walter F."/>
            <person name="Albersmeier A."/>
            <person name="Kalinowski J."/>
            <person name="Ruckert C."/>
        </authorList>
    </citation>
    <scope>NUCLEOTIDE SEQUENCE</scope>
    <source>
        <strain evidence="2">CGMCC 1.15367</strain>
    </source>
</reference>
<dbReference type="Pfam" id="PF12706">
    <property type="entry name" value="Lactamase_B_2"/>
    <property type="match status" value="1"/>
</dbReference>
<protein>
    <submittedName>
        <fullName evidence="2">MBL fold metallo-hydrolase</fullName>
    </submittedName>
</protein>
<gene>
    <name evidence="2" type="ORF">GCM10011390_33440</name>
</gene>
<dbReference type="Proteomes" id="UP000644699">
    <property type="component" value="Unassembled WGS sequence"/>
</dbReference>
<proteinExistence type="predicted"/>
<comment type="caution">
    <text evidence="2">The sequence shown here is derived from an EMBL/GenBank/DDBJ whole genome shotgun (WGS) entry which is preliminary data.</text>
</comment>
<dbReference type="AlphaFoldDB" id="A0A916ZS58"/>
<dbReference type="InterPro" id="IPR050114">
    <property type="entry name" value="UPF0173_UPF0282_UlaG_hydrolase"/>
</dbReference>
<dbReference type="InterPro" id="IPR001279">
    <property type="entry name" value="Metallo-B-lactamas"/>
</dbReference>
<organism evidence="2 3">
    <name type="scientific">Aureimonas endophytica</name>
    <dbReference type="NCBI Taxonomy" id="2027858"/>
    <lineage>
        <taxon>Bacteria</taxon>
        <taxon>Pseudomonadati</taxon>
        <taxon>Pseudomonadota</taxon>
        <taxon>Alphaproteobacteria</taxon>
        <taxon>Hyphomicrobiales</taxon>
        <taxon>Aurantimonadaceae</taxon>
        <taxon>Aureimonas</taxon>
    </lineage>
</organism>
<dbReference type="SUPFAM" id="SSF56281">
    <property type="entry name" value="Metallo-hydrolase/oxidoreductase"/>
    <property type="match status" value="1"/>
</dbReference>
<evidence type="ECO:0000313" key="2">
    <source>
        <dbReference type="EMBL" id="GGE11629.1"/>
    </source>
</evidence>
<evidence type="ECO:0000313" key="3">
    <source>
        <dbReference type="Proteomes" id="UP000644699"/>
    </source>
</evidence>
<dbReference type="RefSeq" id="WP_244639527.1">
    <property type="nucleotide sequence ID" value="NZ_BMIQ01000005.1"/>
</dbReference>
<sequence length="296" mass="31256">MAASLTETRVAAPLAERLVADSGADVVLHWLGQAGFLIQAGRHRLLIDPYLSDTLAEKYRGRATPHERLMPAPIEPEALGAVDLVIVTHHHTDHMDPGTLAPLAARLPGLRFVVPKASAAEAMRRAGVSPERLIAMEAGEKTEPLPGLVVTATRAAHETLERDAEGHHRFLGYGLSFAHPARAPLTLFHSGDTVPFPGQVEEVRALRADLALLPVNGRSAALAAQGIAGNLTLDEALALTGAVGIPAMIAHHHGLFAFNTRSLPEIEAKAAEPGLGARLVPARIGSEIRLAAADRA</sequence>
<reference evidence="2" key="2">
    <citation type="submission" date="2020-09" db="EMBL/GenBank/DDBJ databases">
        <authorList>
            <person name="Sun Q."/>
            <person name="Zhou Y."/>
        </authorList>
    </citation>
    <scope>NUCLEOTIDE SEQUENCE</scope>
    <source>
        <strain evidence="2">CGMCC 1.15367</strain>
    </source>
</reference>
<dbReference type="InterPro" id="IPR036866">
    <property type="entry name" value="RibonucZ/Hydroxyglut_hydro"/>
</dbReference>
<dbReference type="SMART" id="SM00849">
    <property type="entry name" value="Lactamase_B"/>
    <property type="match status" value="1"/>
</dbReference>